<evidence type="ECO:0000313" key="11">
    <source>
        <dbReference type="EMBL" id="CCG83170.1"/>
    </source>
</evidence>
<dbReference type="Pfam" id="PF20268">
    <property type="entry name" value="SBDS_C"/>
    <property type="match status" value="1"/>
</dbReference>
<feature type="domain" description="Ribosome maturation protein SDO1/SBDS central" evidence="9">
    <location>
        <begin position="110"/>
        <end position="173"/>
    </location>
</feature>
<dbReference type="InterPro" id="IPR018023">
    <property type="entry name" value="Ribosome_mat_SBDS_CS"/>
</dbReference>
<dbReference type="Gene3D" id="3.30.70.240">
    <property type="match status" value="1"/>
</dbReference>
<comment type="subunit">
    <text evidence="7">Associates with the 60S ribosomal subunit.</text>
</comment>
<feature type="domain" description="Ribosome maturation protein SDO1/SBDS C-terminal" evidence="10">
    <location>
        <begin position="175"/>
        <end position="241"/>
    </location>
</feature>
<dbReference type="Gene3D" id="3.30.1250.10">
    <property type="entry name" value="Ribosome maturation protein SBDS, N-terminal domain"/>
    <property type="match status" value="1"/>
</dbReference>
<dbReference type="InterPro" id="IPR018978">
    <property type="entry name" value="SDO1/SBDS_central"/>
</dbReference>
<dbReference type="PANTHER" id="PTHR10927">
    <property type="entry name" value="RIBOSOME MATURATION PROTEIN SBDS"/>
    <property type="match status" value="1"/>
</dbReference>
<dbReference type="PANTHER" id="PTHR10927:SF1">
    <property type="entry name" value="RIBOSOME MATURATION PROTEIN SBDS"/>
    <property type="match status" value="1"/>
</dbReference>
<dbReference type="InterPro" id="IPR037188">
    <property type="entry name" value="Sdo1/SBDS_central_sf"/>
</dbReference>
<protein>
    <submittedName>
        <fullName evidence="11">UPF0023 protein</fullName>
    </submittedName>
</protein>
<organism evidence="11 12">
    <name type="scientific">Taphrina deformans (strain PYCC 5710 / ATCC 11124 / CBS 356.35 / IMI 108563 / JCM 9778 / NBRC 8474)</name>
    <name type="common">Peach leaf curl fungus</name>
    <name type="synonym">Lalaria deformans</name>
    <dbReference type="NCBI Taxonomy" id="1097556"/>
    <lineage>
        <taxon>Eukaryota</taxon>
        <taxon>Fungi</taxon>
        <taxon>Dikarya</taxon>
        <taxon>Ascomycota</taxon>
        <taxon>Taphrinomycotina</taxon>
        <taxon>Taphrinomycetes</taxon>
        <taxon>Taphrinales</taxon>
        <taxon>Taphrinaceae</taxon>
        <taxon>Taphrina</taxon>
    </lineage>
</organism>
<dbReference type="VEuPathDB" id="FungiDB:TAPDE_003349"/>
<dbReference type="OrthoDB" id="10253092at2759"/>
<keyword evidence="5" id="KW-0690">Ribosome biogenesis</keyword>
<dbReference type="STRING" id="1097556.R4XC79"/>
<dbReference type="GO" id="GO:0005634">
    <property type="term" value="C:nucleus"/>
    <property type="evidence" value="ECO:0007669"/>
    <property type="project" value="UniProtKB-SubCell"/>
</dbReference>
<dbReference type="SUPFAM" id="SSF89895">
    <property type="entry name" value="FYSH domain"/>
    <property type="match status" value="1"/>
</dbReference>
<evidence type="ECO:0000256" key="3">
    <source>
        <dbReference type="ARBA" id="ARBA00007433"/>
    </source>
</evidence>
<proteinExistence type="inferred from homology"/>
<dbReference type="GO" id="GO:0042256">
    <property type="term" value="P:cytosolic ribosome assembly"/>
    <property type="evidence" value="ECO:0007669"/>
    <property type="project" value="InterPro"/>
</dbReference>
<evidence type="ECO:0000256" key="2">
    <source>
        <dbReference type="ARBA" id="ARBA00004496"/>
    </source>
</evidence>
<keyword evidence="6" id="KW-0539">Nucleus</keyword>
<dbReference type="EMBL" id="CAHR02000127">
    <property type="protein sequence ID" value="CCG83170.1"/>
    <property type="molecule type" value="Genomic_DNA"/>
</dbReference>
<keyword evidence="4" id="KW-0963">Cytoplasm</keyword>
<evidence type="ECO:0000259" key="10">
    <source>
        <dbReference type="Pfam" id="PF20268"/>
    </source>
</evidence>
<dbReference type="Proteomes" id="UP000013776">
    <property type="component" value="Unassembled WGS sequence"/>
</dbReference>
<accession>R4XC79</accession>
<evidence type="ECO:0000259" key="9">
    <source>
        <dbReference type="Pfam" id="PF09377"/>
    </source>
</evidence>
<dbReference type="GO" id="GO:0005737">
    <property type="term" value="C:cytoplasm"/>
    <property type="evidence" value="ECO:0007669"/>
    <property type="project" value="UniProtKB-SubCell"/>
</dbReference>
<reference evidence="11 12" key="1">
    <citation type="journal article" date="2013" name="MBio">
        <title>Genome sequencing of the plant pathogen Taphrina deformans, the causal agent of peach leaf curl.</title>
        <authorList>
            <person name="Cisse O.H."/>
            <person name="Almeida J.M.G.C.F."/>
            <person name="Fonseca A."/>
            <person name="Kumar A.A."/>
            <person name="Salojaervi J."/>
            <person name="Overmyer K."/>
            <person name="Hauser P.M."/>
            <person name="Pagni M."/>
        </authorList>
    </citation>
    <scope>NUCLEOTIDE SEQUENCE [LARGE SCALE GENOMIC DNA]</scope>
    <source>
        <strain evidence="12">PYCC 5710 / ATCC 11124 / CBS 356.35 / IMI 108563 / JCM 9778 / NBRC 8474</strain>
    </source>
</reference>
<dbReference type="Pfam" id="PF01172">
    <property type="entry name" value="SBDS_N"/>
    <property type="match status" value="1"/>
</dbReference>
<dbReference type="InterPro" id="IPR046928">
    <property type="entry name" value="SDO1/SBDS_C"/>
</dbReference>
<evidence type="ECO:0000256" key="1">
    <source>
        <dbReference type="ARBA" id="ARBA00004123"/>
    </source>
</evidence>
<evidence type="ECO:0000259" key="8">
    <source>
        <dbReference type="Pfam" id="PF01172"/>
    </source>
</evidence>
<keyword evidence="12" id="KW-1185">Reference proteome</keyword>
<evidence type="ECO:0000313" key="12">
    <source>
        <dbReference type="Proteomes" id="UP000013776"/>
    </source>
</evidence>
<evidence type="ECO:0000256" key="6">
    <source>
        <dbReference type="ARBA" id="ARBA00023242"/>
    </source>
</evidence>
<evidence type="ECO:0000256" key="4">
    <source>
        <dbReference type="ARBA" id="ARBA00022490"/>
    </source>
</evidence>
<name>R4XC79_TAPDE</name>
<dbReference type="InterPro" id="IPR002140">
    <property type="entry name" value="Sdo1/SBDS"/>
</dbReference>
<evidence type="ECO:0000256" key="5">
    <source>
        <dbReference type="ARBA" id="ARBA00022517"/>
    </source>
</evidence>
<comment type="subcellular location">
    <subcellularLocation>
        <location evidence="2">Cytoplasm</location>
    </subcellularLocation>
    <subcellularLocation>
        <location evidence="1">Nucleus</location>
    </subcellularLocation>
</comment>
<feature type="domain" description="Ribosome maturation protein SDO1/SBDS N-terminal" evidence="8">
    <location>
        <begin position="15"/>
        <end position="101"/>
    </location>
</feature>
<dbReference type="InterPro" id="IPR036786">
    <property type="entry name" value="Ribosome_mat_SBDS_N_sf"/>
</dbReference>
<dbReference type="InterPro" id="IPR019783">
    <property type="entry name" value="SDO1/SBDS_N"/>
</dbReference>
<dbReference type="Gene3D" id="1.10.10.900">
    <property type="entry name" value="SBDS protein C-terminal domain, subdomain 1"/>
    <property type="match status" value="1"/>
</dbReference>
<comment type="caution">
    <text evidence="11">The sequence shown here is derived from an EMBL/GenBank/DDBJ whole genome shotgun (WGS) entry which is preliminary data.</text>
</comment>
<evidence type="ECO:0000256" key="7">
    <source>
        <dbReference type="ARBA" id="ARBA00049708"/>
    </source>
</evidence>
<dbReference type="Pfam" id="PF09377">
    <property type="entry name" value="SBDS_domain_II"/>
    <property type="match status" value="1"/>
</dbReference>
<dbReference type="NCBIfam" id="TIGR00291">
    <property type="entry name" value="RNA_SBDS"/>
    <property type="match status" value="1"/>
</dbReference>
<sequence length="253" mass="28291">MVGIIQPSNQIKLTNVSVIRYKRSGKRFELAAYKNKVLEWRAGTEKDIDEVLQIDNIFSNVSKGAVASNEDIKKAFADKTKEEIIHEILKKGELQVGEKERGAMAQNTFKDIAQIISDKTIDPNSKRPYTTTMIEKALHDLGFSTSTTKSAKSQALEGIKQLEAQKKLPIMRALMKIRVVAPSKEGKTIKDKLTSMFVEIEEENLGAEMEIVGSVQPGVYRDIGPFLQEHTRGKAVCEILSFSQSKEGDETWS</sequence>
<dbReference type="PROSITE" id="PS01267">
    <property type="entry name" value="UPF0023"/>
    <property type="match status" value="1"/>
</dbReference>
<dbReference type="SUPFAM" id="SSF109728">
    <property type="entry name" value="Hypothetical protein AF0491, middle domain"/>
    <property type="match status" value="1"/>
</dbReference>
<comment type="similarity">
    <text evidence="3">Belongs to the SDO1/SBDS family.</text>
</comment>
<gene>
    <name evidence="11" type="ORF">TAPDE_003349</name>
</gene>
<dbReference type="InterPro" id="IPR039100">
    <property type="entry name" value="Sdo1/SBDS-like"/>
</dbReference>
<dbReference type="eggNOG" id="KOG2917">
    <property type="taxonomic scope" value="Eukaryota"/>
</dbReference>
<dbReference type="AlphaFoldDB" id="R4XC79"/>